<evidence type="ECO:0000256" key="4">
    <source>
        <dbReference type="ARBA" id="ARBA00022475"/>
    </source>
</evidence>
<dbReference type="Gene3D" id="1.20.1730.10">
    <property type="entry name" value="Sodium/glucose cotransporter"/>
    <property type="match status" value="1"/>
</dbReference>
<dbReference type="Proteomes" id="UP001233999">
    <property type="component" value="Unassembled WGS sequence"/>
</dbReference>
<evidence type="ECO:0000256" key="8">
    <source>
        <dbReference type="ARBA" id="ARBA00023065"/>
    </source>
</evidence>
<keyword evidence="15" id="KW-1185">Reference proteome</keyword>
<evidence type="ECO:0000256" key="13">
    <source>
        <dbReference type="SAM" id="Phobius"/>
    </source>
</evidence>
<protein>
    <recommendedName>
        <fullName evidence="16">Sodium-coupled monocarboxylate transporter 2</fullName>
    </recommendedName>
</protein>
<name>A0AAD7Z7V5_DIPPU</name>
<evidence type="ECO:0000256" key="9">
    <source>
        <dbReference type="ARBA" id="ARBA00023136"/>
    </source>
</evidence>
<feature type="transmembrane region" description="Helical" evidence="13">
    <location>
        <begin position="383"/>
        <end position="404"/>
    </location>
</feature>
<keyword evidence="7" id="KW-0915">Sodium</keyword>
<reference evidence="14" key="2">
    <citation type="submission" date="2023-05" db="EMBL/GenBank/DDBJ databases">
        <authorList>
            <person name="Fouks B."/>
        </authorList>
    </citation>
    <scope>NUCLEOTIDE SEQUENCE</scope>
    <source>
        <strain evidence="14">Stay&amp;Tobe</strain>
        <tissue evidence="14">Testes</tissue>
    </source>
</reference>
<dbReference type="InterPro" id="IPR038377">
    <property type="entry name" value="Na/Glc_symporter_sf"/>
</dbReference>
<evidence type="ECO:0000313" key="15">
    <source>
        <dbReference type="Proteomes" id="UP001233999"/>
    </source>
</evidence>
<evidence type="ECO:0000256" key="6">
    <source>
        <dbReference type="ARBA" id="ARBA00022989"/>
    </source>
</evidence>
<reference evidence="14" key="1">
    <citation type="journal article" date="2023" name="IScience">
        <title>Live-bearing cockroach genome reveals convergent evolutionary mechanisms linked to viviparity in insects and beyond.</title>
        <authorList>
            <person name="Fouks B."/>
            <person name="Harrison M.C."/>
            <person name="Mikhailova A.A."/>
            <person name="Marchal E."/>
            <person name="English S."/>
            <person name="Carruthers M."/>
            <person name="Jennings E.C."/>
            <person name="Chiamaka E.L."/>
            <person name="Frigard R.A."/>
            <person name="Pippel M."/>
            <person name="Attardo G.M."/>
            <person name="Benoit J.B."/>
            <person name="Bornberg-Bauer E."/>
            <person name="Tobe S.S."/>
        </authorList>
    </citation>
    <scope>NUCLEOTIDE SEQUENCE</scope>
    <source>
        <strain evidence="14">Stay&amp;Tobe</strain>
    </source>
</reference>
<feature type="transmembrane region" description="Helical" evidence="13">
    <location>
        <begin position="111"/>
        <end position="130"/>
    </location>
</feature>
<dbReference type="AlphaFoldDB" id="A0AAD7Z7V5"/>
<evidence type="ECO:0000256" key="12">
    <source>
        <dbReference type="SAM" id="MobiDB-lite"/>
    </source>
</evidence>
<evidence type="ECO:0000313" key="14">
    <source>
        <dbReference type="EMBL" id="KAJ9575568.1"/>
    </source>
</evidence>
<feature type="transmembrane region" description="Helical" evidence="13">
    <location>
        <begin position="64"/>
        <end position="84"/>
    </location>
</feature>
<feature type="region of interest" description="Disordered" evidence="12">
    <location>
        <begin position="436"/>
        <end position="465"/>
    </location>
</feature>
<dbReference type="InterPro" id="IPR001734">
    <property type="entry name" value="Na/solute_symporter"/>
</dbReference>
<evidence type="ECO:0000256" key="2">
    <source>
        <dbReference type="ARBA" id="ARBA00006434"/>
    </source>
</evidence>
<dbReference type="NCBIfam" id="TIGR00813">
    <property type="entry name" value="sss"/>
    <property type="match status" value="1"/>
</dbReference>
<feature type="transmembrane region" description="Helical" evidence="13">
    <location>
        <begin position="281"/>
        <end position="306"/>
    </location>
</feature>
<keyword evidence="4" id="KW-1003">Cell membrane</keyword>
<dbReference type="Pfam" id="PF00474">
    <property type="entry name" value="SSF"/>
    <property type="match status" value="1"/>
</dbReference>
<evidence type="ECO:0000256" key="7">
    <source>
        <dbReference type="ARBA" id="ARBA00023053"/>
    </source>
</evidence>
<keyword evidence="10" id="KW-0739">Sodium transport</keyword>
<feature type="compositionally biased region" description="Polar residues" evidence="12">
    <location>
        <begin position="436"/>
        <end position="447"/>
    </location>
</feature>
<feature type="transmembrane region" description="Helical" evidence="13">
    <location>
        <begin position="313"/>
        <end position="331"/>
    </location>
</feature>
<evidence type="ECO:0000256" key="3">
    <source>
        <dbReference type="ARBA" id="ARBA00022448"/>
    </source>
</evidence>
<evidence type="ECO:0000256" key="11">
    <source>
        <dbReference type="RuleBase" id="RU362091"/>
    </source>
</evidence>
<dbReference type="PANTHER" id="PTHR42985:SF21">
    <property type="entry name" value="SODIUM-DEPENDENT MULTIVITAMIN TRANSPORTER-LIKE PROTEIN"/>
    <property type="match status" value="1"/>
</dbReference>
<dbReference type="GO" id="GO:0015293">
    <property type="term" value="F:symporter activity"/>
    <property type="evidence" value="ECO:0007669"/>
    <property type="project" value="TreeGrafter"/>
</dbReference>
<evidence type="ECO:0000256" key="1">
    <source>
        <dbReference type="ARBA" id="ARBA00004651"/>
    </source>
</evidence>
<evidence type="ECO:0008006" key="16">
    <source>
        <dbReference type="Google" id="ProtNLM"/>
    </source>
</evidence>
<gene>
    <name evidence="14" type="ORF">L9F63_007576</name>
</gene>
<dbReference type="InterPro" id="IPR051163">
    <property type="entry name" value="Sodium:Solute_Symporter_SSF"/>
</dbReference>
<feature type="transmembrane region" description="Helical" evidence="13">
    <location>
        <begin position="36"/>
        <end position="57"/>
    </location>
</feature>
<keyword evidence="5 13" id="KW-0812">Transmembrane</keyword>
<feature type="transmembrane region" description="Helical" evidence="13">
    <location>
        <begin position="151"/>
        <end position="176"/>
    </location>
</feature>
<accession>A0AAD7Z7V5</accession>
<feature type="transmembrane region" description="Helical" evidence="13">
    <location>
        <begin position="256"/>
        <end position="275"/>
    </location>
</feature>
<keyword evidence="9 13" id="KW-0472">Membrane</keyword>
<keyword evidence="3" id="KW-0813">Transport</keyword>
<evidence type="ECO:0000256" key="5">
    <source>
        <dbReference type="ARBA" id="ARBA00022692"/>
    </source>
</evidence>
<dbReference type="EMBL" id="JASPKZ010009829">
    <property type="protein sequence ID" value="KAJ9575568.1"/>
    <property type="molecule type" value="Genomic_DNA"/>
</dbReference>
<keyword evidence="8" id="KW-0406">Ion transport</keyword>
<sequence length="465" mass="51037">MASVLCTVGVLLYIPIVVYVPALAFSQVSGFSVHFITPAIAIICIFYTMVGGIKAVVWTDFLQGFFTLASSVAVVILGLVHVGGFGKVWERNMEGGRIRFFEMSISPLERMTFWNVIIGYSFYWGGMITVNQAMVQKFLSLPTYKNAKTALYIFVVGLMVVNTITCYIGLVMFASYHDCDPLKTQGISRPDQLLPYYVTDVGASIPGLAGLFVAGIFSSSLSTISSSLNALGATLFEDFIRPCFKNKLNDRVASNIIKLVVMIIGTICVLIVFVVHKLGTILQVTIAAASVTNGATLGLFTFGMLFPRGNAKGALAGSIVSMLIMVCIVFGNQKASADRRIKQPTLPTSVVGCGFNVTQPDKGLIIKDENEEDEVFVLFRISFMLYTLMGLIIMFIVATAVSLFTEPPNLNEMNISLFAPFMRNYVRKRKGKDCSQEATQTQLLNEFSNEDPPDKMENSHKNEKL</sequence>
<evidence type="ECO:0000256" key="10">
    <source>
        <dbReference type="ARBA" id="ARBA00023201"/>
    </source>
</evidence>
<comment type="subcellular location">
    <subcellularLocation>
        <location evidence="1">Cell membrane</location>
        <topology evidence="1">Multi-pass membrane protein</topology>
    </subcellularLocation>
</comment>
<keyword evidence="6 13" id="KW-1133">Transmembrane helix</keyword>
<comment type="caution">
    <text evidence="14">The sequence shown here is derived from an EMBL/GenBank/DDBJ whole genome shotgun (WGS) entry which is preliminary data.</text>
</comment>
<comment type="similarity">
    <text evidence="2 11">Belongs to the sodium:solute symporter (SSF) (TC 2.A.21) family.</text>
</comment>
<proteinExistence type="inferred from homology"/>
<organism evidence="14 15">
    <name type="scientific">Diploptera punctata</name>
    <name type="common">Pacific beetle cockroach</name>
    <dbReference type="NCBI Taxonomy" id="6984"/>
    <lineage>
        <taxon>Eukaryota</taxon>
        <taxon>Metazoa</taxon>
        <taxon>Ecdysozoa</taxon>
        <taxon>Arthropoda</taxon>
        <taxon>Hexapoda</taxon>
        <taxon>Insecta</taxon>
        <taxon>Pterygota</taxon>
        <taxon>Neoptera</taxon>
        <taxon>Polyneoptera</taxon>
        <taxon>Dictyoptera</taxon>
        <taxon>Blattodea</taxon>
        <taxon>Blaberoidea</taxon>
        <taxon>Blaberidae</taxon>
        <taxon>Diplopterinae</taxon>
        <taxon>Diploptera</taxon>
    </lineage>
</organism>
<feature type="compositionally biased region" description="Basic and acidic residues" evidence="12">
    <location>
        <begin position="452"/>
        <end position="465"/>
    </location>
</feature>
<dbReference type="GO" id="GO:0006814">
    <property type="term" value="P:sodium ion transport"/>
    <property type="evidence" value="ECO:0007669"/>
    <property type="project" value="UniProtKB-KW"/>
</dbReference>
<dbReference type="PANTHER" id="PTHR42985">
    <property type="entry name" value="SODIUM-COUPLED MONOCARBOXYLATE TRANSPORTER"/>
    <property type="match status" value="1"/>
</dbReference>
<dbReference type="GO" id="GO:0005886">
    <property type="term" value="C:plasma membrane"/>
    <property type="evidence" value="ECO:0007669"/>
    <property type="project" value="UniProtKB-SubCell"/>
</dbReference>
<dbReference type="PROSITE" id="PS50283">
    <property type="entry name" value="NA_SOLUT_SYMP_3"/>
    <property type="match status" value="1"/>
</dbReference>